<comment type="caution">
    <text evidence="1">The sequence shown here is derived from an EMBL/GenBank/DDBJ whole genome shotgun (WGS) entry which is preliminary data.</text>
</comment>
<dbReference type="EMBL" id="BNEK01000005">
    <property type="protein sequence ID" value="GHJ34070.1"/>
    <property type="molecule type" value="Genomic_DNA"/>
</dbReference>
<dbReference type="Proteomes" id="UP001054854">
    <property type="component" value="Unassembled WGS sequence"/>
</dbReference>
<organism evidence="1 2">
    <name type="scientific">Streptomyces hygroscopicus</name>
    <dbReference type="NCBI Taxonomy" id="1912"/>
    <lineage>
        <taxon>Bacteria</taxon>
        <taxon>Bacillati</taxon>
        <taxon>Actinomycetota</taxon>
        <taxon>Actinomycetes</taxon>
        <taxon>Kitasatosporales</taxon>
        <taxon>Streptomycetaceae</taxon>
        <taxon>Streptomyces</taxon>
        <taxon>Streptomyces violaceusniger group</taxon>
    </lineage>
</organism>
<sequence>MAGMPGATAVCLPVAPNEPAELLLGASQAGLETFDRAEPAFRLGCGDSGIAVGVKARCSEAVPRWKRPNQ</sequence>
<accession>A0ABQ3UEP1</accession>
<evidence type="ECO:0000313" key="2">
    <source>
        <dbReference type="Proteomes" id="UP001054854"/>
    </source>
</evidence>
<reference evidence="1" key="1">
    <citation type="submission" date="2024-05" db="EMBL/GenBank/DDBJ databases">
        <title>Whole genome shotgun sequence of Streptomyces hygroscopicus NBRC 113678.</title>
        <authorList>
            <person name="Komaki H."/>
            <person name="Tamura T."/>
        </authorList>
    </citation>
    <scope>NUCLEOTIDE SEQUENCE</scope>
    <source>
        <strain evidence="1">N11-34</strain>
    </source>
</reference>
<protein>
    <submittedName>
        <fullName evidence="1">Uncharacterized protein</fullName>
    </submittedName>
</protein>
<name>A0ABQ3UEP1_STRHY</name>
<evidence type="ECO:0000313" key="1">
    <source>
        <dbReference type="EMBL" id="GHJ34070.1"/>
    </source>
</evidence>
<proteinExistence type="predicted"/>
<gene>
    <name evidence="1" type="ORF">TPA0910_85030</name>
</gene>
<keyword evidence="2" id="KW-1185">Reference proteome</keyword>